<gene>
    <name evidence="2" type="ORF">LSTR_LSTR017238</name>
</gene>
<organism evidence="2 3">
    <name type="scientific">Laodelphax striatellus</name>
    <name type="common">Small brown planthopper</name>
    <name type="synonym">Delphax striatella</name>
    <dbReference type="NCBI Taxonomy" id="195883"/>
    <lineage>
        <taxon>Eukaryota</taxon>
        <taxon>Metazoa</taxon>
        <taxon>Ecdysozoa</taxon>
        <taxon>Arthropoda</taxon>
        <taxon>Hexapoda</taxon>
        <taxon>Insecta</taxon>
        <taxon>Pterygota</taxon>
        <taxon>Neoptera</taxon>
        <taxon>Paraneoptera</taxon>
        <taxon>Hemiptera</taxon>
        <taxon>Auchenorrhyncha</taxon>
        <taxon>Fulgoroidea</taxon>
        <taxon>Delphacidae</taxon>
        <taxon>Criomorphinae</taxon>
        <taxon>Laodelphax</taxon>
    </lineage>
</organism>
<dbReference type="Proteomes" id="UP000291343">
    <property type="component" value="Unassembled WGS sequence"/>
</dbReference>
<reference evidence="2 3" key="1">
    <citation type="journal article" date="2017" name="Gigascience">
        <title>Genome sequence of the small brown planthopper, Laodelphax striatellus.</title>
        <authorList>
            <person name="Zhu J."/>
            <person name="Jiang F."/>
            <person name="Wang X."/>
            <person name="Yang P."/>
            <person name="Bao Y."/>
            <person name="Zhao W."/>
            <person name="Wang W."/>
            <person name="Lu H."/>
            <person name="Wang Q."/>
            <person name="Cui N."/>
            <person name="Li J."/>
            <person name="Chen X."/>
            <person name="Luo L."/>
            <person name="Yu J."/>
            <person name="Kang L."/>
            <person name="Cui F."/>
        </authorList>
    </citation>
    <scope>NUCLEOTIDE SEQUENCE [LARGE SCALE GENOMIC DNA]</scope>
    <source>
        <strain evidence="2">Lst14</strain>
    </source>
</reference>
<dbReference type="STRING" id="195883.A0A482WTI1"/>
<evidence type="ECO:0000313" key="2">
    <source>
        <dbReference type="EMBL" id="RZF36813.1"/>
    </source>
</evidence>
<feature type="compositionally biased region" description="Polar residues" evidence="1">
    <location>
        <begin position="10"/>
        <end position="22"/>
    </location>
</feature>
<accession>A0A482WTI1</accession>
<name>A0A482WTI1_LAOST</name>
<evidence type="ECO:0000313" key="3">
    <source>
        <dbReference type="Proteomes" id="UP000291343"/>
    </source>
</evidence>
<comment type="caution">
    <text evidence="2">The sequence shown here is derived from an EMBL/GenBank/DDBJ whole genome shotgun (WGS) entry which is preliminary data.</text>
</comment>
<feature type="non-terminal residue" evidence="2">
    <location>
        <position position="66"/>
    </location>
</feature>
<feature type="region of interest" description="Disordered" evidence="1">
    <location>
        <begin position="1"/>
        <end position="24"/>
    </location>
</feature>
<dbReference type="InParanoid" id="A0A482WTI1"/>
<dbReference type="EMBL" id="QKKF02025568">
    <property type="protein sequence ID" value="RZF36813.1"/>
    <property type="molecule type" value="Genomic_DNA"/>
</dbReference>
<keyword evidence="3" id="KW-1185">Reference proteome</keyword>
<sequence>MGPEDKVDLLSTQQEENTTVSSGVIPGLDFDPLDEKNKIALKKVPYSKPIPKNFQAQWNATRNADD</sequence>
<dbReference type="OrthoDB" id="16717at2759"/>
<protein>
    <submittedName>
        <fullName evidence="2">Uncharacterized protein</fullName>
    </submittedName>
</protein>
<dbReference type="AlphaFoldDB" id="A0A482WTI1"/>
<proteinExistence type="predicted"/>
<evidence type="ECO:0000256" key="1">
    <source>
        <dbReference type="SAM" id="MobiDB-lite"/>
    </source>
</evidence>